<name>A0A1L7N156_9CAUD</name>
<reference evidence="1 2" key="1">
    <citation type="submission" date="2016-12" db="EMBL/GenBank/DDBJ databases">
        <title>Characterization of two jumbo phages RP12 and RP31 infecting the phytopathogen Ralstonia solanacearum.</title>
        <authorList>
            <person name="Kawasaki T."/>
            <person name="Yoshikawa G."/>
            <person name="Ogata H."/>
            <person name="Yamada T."/>
        </authorList>
    </citation>
    <scope>NUCLEOTIDE SEQUENCE [LARGE SCALE GENOMIC DNA]</scope>
    <source>
        <strain evidence="1 2">RP12</strain>
    </source>
</reference>
<accession>A0A1L7N156</accession>
<dbReference type="Proteomes" id="UP000222831">
    <property type="component" value="Segment"/>
</dbReference>
<dbReference type="GeneID" id="40074626"/>
<protein>
    <submittedName>
        <fullName evidence="1">Putative virion structural protein</fullName>
    </submittedName>
</protein>
<dbReference type="RefSeq" id="YP_009598924.1">
    <property type="nucleotide sequence ID" value="NC_041911.1"/>
</dbReference>
<keyword evidence="2" id="KW-1185">Reference proteome</keyword>
<evidence type="ECO:0000313" key="1">
    <source>
        <dbReference type="EMBL" id="BAW19205.1"/>
    </source>
</evidence>
<sequence>MDLMQTPLGDEVMRVVNANQGHANFYIDATIHTKFGDVGVIRVLNYDVMREYTLQYNDELSITCVVPAGQYAYRVAPSRNELEITLSGSPIAQHGLEEVNAQNFGVQRFRAVLKEATDPAMEANARELLSEFTMDTQNFEIIEFQLFSKAMEQFSMRGAGGLYRKTKVGDLIRAILLQQSAAVDVDDDYKPQGVDMVEPKDEQVRDHIVLPHGVMAYDAPGYIHKHCGGVYSAGLAYYYQDDYWYVFPPFDYKRFEEASRQLVILVVPENKMPAVDNTYIVEGSVTTIIATGGLHLDDNSDLKKRTTGNGIRFADASKFFESGVETKGNKALMSRGKLNNEFLSSPQKSEFNNVQMAPDRISANTMYQASLLAAKEGVHLQLGWQNADPSLIKPGMQTKIFYFKEGTVRQVYGIVIGAQSATGYEGTGLVTGRYNRNMGLHIFCANEANQADS</sequence>
<organism evidence="1 2">
    <name type="scientific">Ralstonia phage RP12</name>
    <dbReference type="NCBI Taxonomy" id="1923889"/>
    <lineage>
        <taxon>Viruses</taxon>
        <taxon>Duplodnaviria</taxon>
        <taxon>Heunggongvirae</taxon>
        <taxon>Uroviricota</taxon>
        <taxon>Caudoviricetes</taxon>
        <taxon>Chimalliviridae</taxon>
        <taxon>Ripduovirus</taxon>
        <taxon>Ripduovirus RP12</taxon>
    </lineage>
</organism>
<proteinExistence type="predicted"/>
<dbReference type="EMBL" id="AP017924">
    <property type="protein sequence ID" value="BAW19205.1"/>
    <property type="molecule type" value="Genomic_DNA"/>
</dbReference>
<dbReference type="OrthoDB" id="11907at10239"/>
<dbReference type="KEGG" id="vg:40074626"/>
<evidence type="ECO:0000313" key="2">
    <source>
        <dbReference type="Proteomes" id="UP000222831"/>
    </source>
</evidence>